<evidence type="ECO:0000256" key="1">
    <source>
        <dbReference type="ARBA" id="ARBA00043967"/>
    </source>
</evidence>
<dbReference type="PANTHER" id="PTHR43575:SF1">
    <property type="entry name" value="PROTEIN ABCI7, CHLOROPLASTIC"/>
    <property type="match status" value="1"/>
</dbReference>
<dbReference type="AlphaFoldDB" id="A0A967C2N6"/>
<dbReference type="InterPro" id="IPR045595">
    <property type="entry name" value="SufBD_N"/>
</dbReference>
<accession>A0A967C2N6</accession>
<dbReference type="PANTHER" id="PTHR43575">
    <property type="entry name" value="PROTEIN ABCI7, CHLOROPLASTIC"/>
    <property type="match status" value="1"/>
</dbReference>
<comment type="caution">
    <text evidence="4">The sequence shown here is derived from an EMBL/GenBank/DDBJ whole genome shotgun (WGS) entry which is preliminary data.</text>
</comment>
<dbReference type="InterPro" id="IPR055346">
    <property type="entry name" value="Fe-S_cluster_assembly_SufBD"/>
</dbReference>
<evidence type="ECO:0000313" key="5">
    <source>
        <dbReference type="Proteomes" id="UP000761264"/>
    </source>
</evidence>
<dbReference type="Pfam" id="PF01458">
    <property type="entry name" value="SUFBD_core"/>
    <property type="match status" value="1"/>
</dbReference>
<reference evidence="4" key="1">
    <citation type="submission" date="2020-03" db="EMBL/GenBank/DDBJ databases">
        <title>Genome of Pelagibius litoralis DSM 21314T.</title>
        <authorList>
            <person name="Wang G."/>
        </authorList>
    </citation>
    <scope>NUCLEOTIDE SEQUENCE</scope>
    <source>
        <strain evidence="4">DSM 21314</strain>
    </source>
</reference>
<dbReference type="EMBL" id="JAAQPH010000001">
    <property type="protein sequence ID" value="NIA67224.1"/>
    <property type="molecule type" value="Genomic_DNA"/>
</dbReference>
<keyword evidence="5" id="KW-1185">Reference proteome</keyword>
<dbReference type="InterPro" id="IPR000825">
    <property type="entry name" value="SUF_FeS_clus_asmbl_SufBD_core"/>
</dbReference>
<organism evidence="4 5">
    <name type="scientific">Pelagibius litoralis</name>
    <dbReference type="NCBI Taxonomy" id="374515"/>
    <lineage>
        <taxon>Bacteria</taxon>
        <taxon>Pseudomonadati</taxon>
        <taxon>Pseudomonadota</taxon>
        <taxon>Alphaproteobacteria</taxon>
        <taxon>Rhodospirillales</taxon>
        <taxon>Rhodovibrionaceae</taxon>
        <taxon>Pelagibius</taxon>
    </lineage>
</organism>
<comment type="similarity">
    <text evidence="1">Belongs to the iron-sulfur cluster assembly SufBD family.</text>
</comment>
<proteinExistence type="inferred from homology"/>
<evidence type="ECO:0000259" key="2">
    <source>
        <dbReference type="Pfam" id="PF01458"/>
    </source>
</evidence>
<evidence type="ECO:0000313" key="4">
    <source>
        <dbReference type="EMBL" id="NIA67224.1"/>
    </source>
</evidence>
<evidence type="ECO:0000259" key="3">
    <source>
        <dbReference type="Pfam" id="PF19295"/>
    </source>
</evidence>
<name>A0A967C2N6_9PROT</name>
<dbReference type="SUPFAM" id="SSF101960">
    <property type="entry name" value="Stabilizer of iron transporter SufD"/>
    <property type="match status" value="1"/>
</dbReference>
<dbReference type="NCBIfam" id="TIGR01981">
    <property type="entry name" value="sufD"/>
    <property type="match status" value="1"/>
</dbReference>
<feature type="domain" description="SUF system FeS cluster assembly SufBD core" evidence="2">
    <location>
        <begin position="180"/>
        <end position="406"/>
    </location>
</feature>
<dbReference type="Proteomes" id="UP000761264">
    <property type="component" value="Unassembled WGS sequence"/>
</dbReference>
<gene>
    <name evidence="4" type="primary">sufD</name>
    <name evidence="4" type="ORF">HBA54_01305</name>
</gene>
<dbReference type="RefSeq" id="WP_167220551.1">
    <property type="nucleotide sequence ID" value="NZ_JAAQPH010000001.1"/>
</dbReference>
<protein>
    <submittedName>
        <fullName evidence="4">Fe-S cluster assembly protein SufD</fullName>
    </submittedName>
</protein>
<sequence length="438" mass="48011">MTEAFNEHFGALRDQLPGQDLPWLTALRERGLQHFAESGLPTPRLETWKYTSLRPVEKVAFAAEGVPRACISIDRAPSLLPETTESHRMVFVDGHFRSDLSRLGELPKGAQLLPLTEQMSADPDWLASQLDHLNGPKVQPMLALNTAMMMNGFVLRLARGTVLHHPVEVVHLGGAGDAPLAYHPRNLVILAEGSQATLIEHFSHLGDQPYLNNTMTEVTVGDGAIFRHYKLQADALNAFNLATVKAEVGRDGLYDAFSMTTGARLSRNEVSVKLAGEGANCHLNGAYLVRGDQHCDNTTMIDHLVPNTTCREVFKGVIDERARAVFQGKLTVHRDAQHTNGHQLSKALLLSDRAEIDAKPELEIYADDVICSHGATAGDLDHDALFYLRARGIPEATARSMLIEAFLGETVDQIAAEGLCPALMSSIGHWLAGTRREF</sequence>
<feature type="domain" description="SUF system FeS cluster assembly SufBD N-terminal" evidence="3">
    <location>
        <begin position="4"/>
        <end position="169"/>
    </location>
</feature>
<dbReference type="InterPro" id="IPR037284">
    <property type="entry name" value="SUF_FeS_clus_asmbl_SufBD_sf"/>
</dbReference>
<dbReference type="InterPro" id="IPR011542">
    <property type="entry name" value="SUF_FeS_clus_asmbl_SufD"/>
</dbReference>
<dbReference type="GO" id="GO:0016226">
    <property type="term" value="P:iron-sulfur cluster assembly"/>
    <property type="evidence" value="ECO:0007669"/>
    <property type="project" value="InterPro"/>
</dbReference>
<dbReference type="Pfam" id="PF19295">
    <property type="entry name" value="SufBD_N"/>
    <property type="match status" value="1"/>
</dbReference>